<dbReference type="PANTHER" id="PTHR28624:SF1">
    <property type="entry name" value="MITOCHONDRIAL POTASSIUM CHANNEL"/>
    <property type="match status" value="1"/>
</dbReference>
<name>A0A310S7M2_9HYME</name>
<dbReference type="EMBL" id="KQ765605">
    <property type="protein sequence ID" value="OAD53887.1"/>
    <property type="molecule type" value="Genomic_DNA"/>
</dbReference>
<evidence type="ECO:0000256" key="1">
    <source>
        <dbReference type="SAM" id="Phobius"/>
    </source>
</evidence>
<feature type="transmembrane region" description="Helical" evidence="1">
    <location>
        <begin position="302"/>
        <end position="320"/>
    </location>
</feature>
<keyword evidence="1" id="KW-0812">Transmembrane</keyword>
<accession>A0A310S7M2</accession>
<dbReference type="PANTHER" id="PTHR28624">
    <property type="entry name" value="COILED-COIL DOMAIN-CONTAINING PROTEIN 51"/>
    <property type="match status" value="1"/>
</dbReference>
<gene>
    <name evidence="2" type="ORF">WN48_08861</name>
</gene>
<evidence type="ECO:0000313" key="3">
    <source>
        <dbReference type="Proteomes" id="UP000250275"/>
    </source>
</evidence>
<organism evidence="2 3">
    <name type="scientific">Eufriesea mexicana</name>
    <dbReference type="NCBI Taxonomy" id="516756"/>
    <lineage>
        <taxon>Eukaryota</taxon>
        <taxon>Metazoa</taxon>
        <taxon>Ecdysozoa</taxon>
        <taxon>Arthropoda</taxon>
        <taxon>Hexapoda</taxon>
        <taxon>Insecta</taxon>
        <taxon>Pterygota</taxon>
        <taxon>Neoptera</taxon>
        <taxon>Endopterygota</taxon>
        <taxon>Hymenoptera</taxon>
        <taxon>Apocrita</taxon>
        <taxon>Aculeata</taxon>
        <taxon>Apoidea</taxon>
        <taxon>Anthophila</taxon>
        <taxon>Apidae</taxon>
        <taxon>Eufriesea</taxon>
    </lineage>
</organism>
<keyword evidence="1" id="KW-1133">Transmembrane helix</keyword>
<sequence length="321" mass="37736">MGNKFRSLITVLSSKINKHQLLNDTTTKINNVSEKAQEKLNDIQNTVATKYNIFVKRVNDDITLFQNSSIPQIQPSPLPKKVVKWWQWYQQLTGFDIVELTKQQVVNAQNKLFECQDKRRTMNRELILINDKLKEIYSELIQTKRDDPKYVQLTIVENKNLQNQTKIVTQLNLLEKEENCYFTLLATSIKEYHDNQILHNQRQKYISLIASAITAIVSLISSMIYSNRRIKNIQNVVFETQQRNENIFQDNINSLQMNINRYFSNIVKMVENNNERIVIKEVPTNVINDAVNETTYQTWKQVYIKLGLCVISIYMIKLLIN</sequence>
<reference evidence="2 3" key="1">
    <citation type="submission" date="2015-07" db="EMBL/GenBank/DDBJ databases">
        <title>The genome of Eufriesea mexicana.</title>
        <authorList>
            <person name="Pan H."/>
            <person name="Kapheim K."/>
        </authorList>
    </citation>
    <scope>NUCLEOTIDE SEQUENCE [LARGE SCALE GENOMIC DNA]</scope>
    <source>
        <strain evidence="2">0111107269</strain>
        <tissue evidence="2">Whole body</tissue>
    </source>
</reference>
<feature type="transmembrane region" description="Helical" evidence="1">
    <location>
        <begin position="205"/>
        <end position="225"/>
    </location>
</feature>
<dbReference type="OrthoDB" id="6243211at2759"/>
<dbReference type="InterPro" id="IPR037660">
    <property type="entry name" value="CCDC51"/>
</dbReference>
<proteinExistence type="predicted"/>
<dbReference type="Proteomes" id="UP000250275">
    <property type="component" value="Unassembled WGS sequence"/>
</dbReference>
<protein>
    <submittedName>
        <fullName evidence="2">Coiled-coil domain-containing protein 51</fullName>
    </submittedName>
</protein>
<keyword evidence="3" id="KW-1185">Reference proteome</keyword>
<dbReference type="AlphaFoldDB" id="A0A310S7M2"/>
<keyword evidence="1" id="KW-0472">Membrane</keyword>
<evidence type="ECO:0000313" key="2">
    <source>
        <dbReference type="EMBL" id="OAD53887.1"/>
    </source>
</evidence>